<protein>
    <submittedName>
        <fullName evidence="1">Uncharacterized protein</fullName>
    </submittedName>
</protein>
<dbReference type="AlphaFoldDB" id="A0A9R1XYE1"/>
<dbReference type="PANTHER" id="PTHR36617">
    <property type="entry name" value="PROTEIN, PUTATIVE-RELATED"/>
    <property type="match status" value="1"/>
</dbReference>
<comment type="caution">
    <text evidence="1">The sequence shown here is derived from an EMBL/GenBank/DDBJ whole genome shotgun (WGS) entry which is preliminary data.</text>
</comment>
<dbReference type="Proteomes" id="UP000235145">
    <property type="component" value="Unassembled WGS sequence"/>
</dbReference>
<evidence type="ECO:0000313" key="2">
    <source>
        <dbReference type="Proteomes" id="UP000235145"/>
    </source>
</evidence>
<keyword evidence="2" id="KW-1185">Reference proteome</keyword>
<gene>
    <name evidence="1" type="ORF">LSAT_V11C100043810</name>
</gene>
<organism evidence="1 2">
    <name type="scientific">Lactuca sativa</name>
    <name type="common">Garden lettuce</name>
    <dbReference type="NCBI Taxonomy" id="4236"/>
    <lineage>
        <taxon>Eukaryota</taxon>
        <taxon>Viridiplantae</taxon>
        <taxon>Streptophyta</taxon>
        <taxon>Embryophyta</taxon>
        <taxon>Tracheophyta</taxon>
        <taxon>Spermatophyta</taxon>
        <taxon>Magnoliopsida</taxon>
        <taxon>eudicotyledons</taxon>
        <taxon>Gunneridae</taxon>
        <taxon>Pentapetalae</taxon>
        <taxon>asterids</taxon>
        <taxon>campanulids</taxon>
        <taxon>Asterales</taxon>
        <taxon>Asteraceae</taxon>
        <taxon>Cichorioideae</taxon>
        <taxon>Cichorieae</taxon>
        <taxon>Lactucinae</taxon>
        <taxon>Lactuca</taxon>
    </lineage>
</organism>
<dbReference type="EMBL" id="NBSK02000001">
    <property type="protein sequence ID" value="KAJ0228017.1"/>
    <property type="molecule type" value="Genomic_DNA"/>
</dbReference>
<proteinExistence type="predicted"/>
<accession>A0A9R1XYE1</accession>
<reference evidence="1 2" key="1">
    <citation type="journal article" date="2017" name="Nat. Commun.">
        <title>Genome assembly with in vitro proximity ligation data and whole-genome triplication in lettuce.</title>
        <authorList>
            <person name="Reyes-Chin-Wo S."/>
            <person name="Wang Z."/>
            <person name="Yang X."/>
            <person name="Kozik A."/>
            <person name="Arikit S."/>
            <person name="Song C."/>
            <person name="Xia L."/>
            <person name="Froenicke L."/>
            <person name="Lavelle D.O."/>
            <person name="Truco M.J."/>
            <person name="Xia R."/>
            <person name="Zhu S."/>
            <person name="Xu C."/>
            <person name="Xu H."/>
            <person name="Xu X."/>
            <person name="Cox K."/>
            <person name="Korf I."/>
            <person name="Meyers B.C."/>
            <person name="Michelmore R.W."/>
        </authorList>
    </citation>
    <scope>NUCLEOTIDE SEQUENCE [LARGE SCALE GENOMIC DNA]</scope>
    <source>
        <strain evidence="2">cv. Salinas</strain>
        <tissue evidence="1">Seedlings</tissue>
    </source>
</reference>
<dbReference type="PANTHER" id="PTHR36617:SF5">
    <property type="entry name" value="OS05G0421675 PROTEIN"/>
    <property type="match status" value="1"/>
</dbReference>
<name>A0A9R1XYE1_LACSA</name>
<evidence type="ECO:0000313" key="1">
    <source>
        <dbReference type="EMBL" id="KAJ0228017.1"/>
    </source>
</evidence>
<sequence>MERMSTLVVAYGSSYNNNFSLLNICSRGTFDGTNYNDWMRNIKMALRFEDREYVLEKELLEIDETKATPEELVEYRMHYNDATKVACIMVATMTPELQRFYEDYWLYEMNKDLMEKDNGGLALGWRWRFLNENNLLWVKVIKSCYGNDGGFSMAKPKNTKSGVWMGIIKLVWGLHNNGLISFDTMSKKVGNGANTSFCNDVWCGDIMFRARFHHLFAISRNRDVVVSELWNGSNWSFQWSCNINGGGVDNMFVVKDAKLWLDKLKLLSIDVATRWNRFLPSCLRDVTWIDGVLSGDFVVPKLEDGNQLFLECTLGRQLWLKVAVWVDKTIPTFSSILDLMQWIDGLHSDRFHRVIMESVCVTLIWVLWMLGSCQLT</sequence>